<dbReference type="InterPro" id="IPR008947">
    <property type="entry name" value="PLipase_C/P1_nuclease_dom_sf"/>
</dbReference>
<evidence type="ECO:0000313" key="2">
    <source>
        <dbReference type="EMBL" id="EQL00582.1"/>
    </source>
</evidence>
<feature type="compositionally biased region" description="Basic residues" evidence="1">
    <location>
        <begin position="8"/>
        <end position="20"/>
    </location>
</feature>
<accession>T5AFQ5</accession>
<feature type="region of interest" description="Disordered" evidence="1">
    <location>
        <begin position="1"/>
        <end position="37"/>
    </location>
</feature>
<dbReference type="OrthoDB" id="441446at2759"/>
<dbReference type="SUPFAM" id="SSF48537">
    <property type="entry name" value="Phospholipase C/P1 nuclease"/>
    <property type="match status" value="1"/>
</dbReference>
<dbReference type="AlphaFoldDB" id="T5AFQ5"/>
<evidence type="ECO:0000256" key="1">
    <source>
        <dbReference type="SAM" id="MobiDB-lite"/>
    </source>
</evidence>
<evidence type="ECO:0000313" key="3">
    <source>
        <dbReference type="Proteomes" id="UP000019374"/>
    </source>
</evidence>
<proteinExistence type="predicted"/>
<sequence>MGEAAGRCNHRRQVSRRKGLVGKGSGSRRPRQDGHDMVERNQRLCLLTWYVPRYPPQASGSPAHPGGLVFPDGVDAIEGKELGGEYFEMAGPVVERLVAIAGYRMAAWLDRIAAEYAMRRAGEQTSEEL</sequence>
<name>T5AFQ5_OPHSC</name>
<reference evidence="2 3" key="1">
    <citation type="journal article" date="2013" name="Chin. Sci. Bull.">
        <title>Genome survey uncovers the secrets of sex and lifestyle in caterpillar fungus.</title>
        <authorList>
            <person name="Hu X."/>
            <person name="Zhang Y."/>
            <person name="Xiao G."/>
            <person name="Zheng P."/>
            <person name="Xia Y."/>
            <person name="Zhang X."/>
            <person name="St Leger R.J."/>
            <person name="Liu X."/>
            <person name="Wang C."/>
        </authorList>
    </citation>
    <scope>NUCLEOTIDE SEQUENCE [LARGE SCALE GENOMIC DNA]</scope>
    <source>
        <strain evidence="3">Co18 / CGMCC 3.14243</strain>
        <tissue evidence="2">Fruit-body</tissue>
    </source>
</reference>
<organism evidence="2 3">
    <name type="scientific">Ophiocordyceps sinensis (strain Co18 / CGMCC 3.14243)</name>
    <name type="common">Yarsagumba caterpillar fungus</name>
    <name type="synonym">Hirsutella sinensis</name>
    <dbReference type="NCBI Taxonomy" id="911162"/>
    <lineage>
        <taxon>Eukaryota</taxon>
        <taxon>Fungi</taxon>
        <taxon>Dikarya</taxon>
        <taxon>Ascomycota</taxon>
        <taxon>Pezizomycotina</taxon>
        <taxon>Sordariomycetes</taxon>
        <taxon>Hypocreomycetidae</taxon>
        <taxon>Hypocreales</taxon>
        <taxon>Ophiocordycipitaceae</taxon>
        <taxon>Ophiocordyceps</taxon>
    </lineage>
</organism>
<dbReference type="Gene3D" id="1.10.575.10">
    <property type="entry name" value="P1 Nuclease"/>
    <property type="match status" value="1"/>
</dbReference>
<dbReference type="EMBL" id="KE652759">
    <property type="protein sequence ID" value="EQL00582.1"/>
    <property type="molecule type" value="Genomic_DNA"/>
</dbReference>
<dbReference type="Proteomes" id="UP000019374">
    <property type="component" value="Unassembled WGS sequence"/>
</dbReference>
<gene>
    <name evidence="2" type="ORF">OCS_03712</name>
</gene>
<dbReference type="GO" id="GO:0016788">
    <property type="term" value="F:hydrolase activity, acting on ester bonds"/>
    <property type="evidence" value="ECO:0007669"/>
    <property type="project" value="InterPro"/>
</dbReference>
<dbReference type="HOGENOM" id="CLU_1949452_0_0_1"/>
<dbReference type="eggNOG" id="ENOG502QRXU">
    <property type="taxonomic scope" value="Eukaryota"/>
</dbReference>
<protein>
    <submittedName>
        <fullName evidence="2">Phospholipase C/P1 nuclease, core</fullName>
    </submittedName>
</protein>